<dbReference type="Pfam" id="PF16916">
    <property type="entry name" value="ZT_dimer"/>
    <property type="match status" value="1"/>
</dbReference>
<evidence type="ECO:0000256" key="4">
    <source>
        <dbReference type="ARBA" id="ARBA00022692"/>
    </source>
</evidence>
<feature type="domain" description="Cation efflux protein transmembrane" evidence="10">
    <location>
        <begin position="10"/>
        <end position="144"/>
    </location>
</feature>
<dbReference type="InterPro" id="IPR002524">
    <property type="entry name" value="Cation_efflux"/>
</dbReference>
<feature type="compositionally biased region" description="Polar residues" evidence="8">
    <location>
        <begin position="193"/>
        <end position="205"/>
    </location>
</feature>
<dbReference type="GO" id="GO:0006882">
    <property type="term" value="P:intracellular zinc ion homeostasis"/>
    <property type="evidence" value="ECO:0007669"/>
    <property type="project" value="TreeGrafter"/>
</dbReference>
<feature type="region of interest" description="Disordered" evidence="8">
    <location>
        <begin position="193"/>
        <end position="315"/>
    </location>
</feature>
<keyword evidence="4 9" id="KW-0812">Transmembrane</keyword>
<keyword evidence="7 9" id="KW-0472">Membrane</keyword>
<dbReference type="GO" id="GO:0005385">
    <property type="term" value="F:zinc ion transmembrane transporter activity"/>
    <property type="evidence" value="ECO:0007669"/>
    <property type="project" value="TreeGrafter"/>
</dbReference>
<dbReference type="InterPro" id="IPR058533">
    <property type="entry name" value="Cation_efflux_TM"/>
</dbReference>
<keyword evidence="13" id="KW-1185">Reference proteome</keyword>
<protein>
    <submittedName>
        <fullName evidence="12">Zinc homeostasis factor 1</fullName>
    </submittedName>
</protein>
<dbReference type="RefSeq" id="XP_062630835.1">
    <property type="nucleotide sequence ID" value="XM_062774851.1"/>
</dbReference>
<feature type="compositionally biased region" description="Low complexity" evidence="8">
    <location>
        <begin position="253"/>
        <end position="266"/>
    </location>
</feature>
<organism evidence="12 13">
    <name type="scientific">Vanrija pseudolonga</name>
    <dbReference type="NCBI Taxonomy" id="143232"/>
    <lineage>
        <taxon>Eukaryota</taxon>
        <taxon>Fungi</taxon>
        <taxon>Dikarya</taxon>
        <taxon>Basidiomycota</taxon>
        <taxon>Agaricomycotina</taxon>
        <taxon>Tremellomycetes</taxon>
        <taxon>Trichosporonales</taxon>
        <taxon>Trichosporonaceae</taxon>
        <taxon>Vanrija</taxon>
    </lineage>
</organism>
<comment type="similarity">
    <text evidence="2">Belongs to the cation diffusion facilitator (CDF) transporter (TC 2.A.4) family. SLC30A subfamily.</text>
</comment>
<dbReference type="PANTHER" id="PTHR45820">
    <property type="entry name" value="FI23527P1"/>
    <property type="match status" value="1"/>
</dbReference>
<evidence type="ECO:0000256" key="7">
    <source>
        <dbReference type="ARBA" id="ARBA00023136"/>
    </source>
</evidence>
<dbReference type="Proteomes" id="UP000827549">
    <property type="component" value="Chromosome 6"/>
</dbReference>
<feature type="domain" description="Cation efflux protein transmembrane" evidence="10">
    <location>
        <begin position="315"/>
        <end position="384"/>
    </location>
</feature>
<evidence type="ECO:0000256" key="3">
    <source>
        <dbReference type="ARBA" id="ARBA00022448"/>
    </source>
</evidence>
<dbReference type="NCBIfam" id="TIGR01297">
    <property type="entry name" value="CDF"/>
    <property type="match status" value="2"/>
</dbReference>
<evidence type="ECO:0000256" key="8">
    <source>
        <dbReference type="SAM" id="MobiDB-lite"/>
    </source>
</evidence>
<keyword evidence="6 9" id="KW-1133">Transmembrane helix</keyword>
<dbReference type="InterPro" id="IPR027469">
    <property type="entry name" value="Cation_efflux_TMD_sf"/>
</dbReference>
<evidence type="ECO:0000256" key="9">
    <source>
        <dbReference type="SAM" id="Phobius"/>
    </source>
</evidence>
<feature type="transmembrane region" description="Helical" evidence="9">
    <location>
        <begin position="12"/>
        <end position="34"/>
    </location>
</feature>
<dbReference type="GO" id="GO:0016020">
    <property type="term" value="C:membrane"/>
    <property type="evidence" value="ECO:0007669"/>
    <property type="project" value="UniProtKB-SubCell"/>
</dbReference>
<gene>
    <name evidence="12" type="primary">zhf1</name>
    <name evidence="12" type="ORF">LOC62_06G008320</name>
</gene>
<evidence type="ECO:0000256" key="6">
    <source>
        <dbReference type="ARBA" id="ARBA00022989"/>
    </source>
</evidence>
<keyword evidence="3" id="KW-0813">Transport</keyword>
<dbReference type="AlphaFoldDB" id="A0AAF1BQG9"/>
<evidence type="ECO:0000313" key="13">
    <source>
        <dbReference type="Proteomes" id="UP000827549"/>
    </source>
</evidence>
<dbReference type="InterPro" id="IPR036837">
    <property type="entry name" value="Cation_efflux_CTD_sf"/>
</dbReference>
<comment type="subcellular location">
    <subcellularLocation>
        <location evidence="1">Membrane</location>
        <topology evidence="1">Multi-pass membrane protein</topology>
    </subcellularLocation>
</comment>
<keyword evidence="5" id="KW-0862">Zinc</keyword>
<feature type="transmembrane region" description="Helical" evidence="9">
    <location>
        <begin position="354"/>
        <end position="376"/>
    </location>
</feature>
<evidence type="ECO:0000256" key="2">
    <source>
        <dbReference type="ARBA" id="ARBA00008873"/>
    </source>
</evidence>
<proteinExistence type="inferred from homology"/>
<evidence type="ECO:0000256" key="5">
    <source>
        <dbReference type="ARBA" id="ARBA00022833"/>
    </source>
</evidence>
<dbReference type="SUPFAM" id="SSF160240">
    <property type="entry name" value="Cation efflux protein cytoplasmic domain-like"/>
    <property type="match status" value="1"/>
</dbReference>
<feature type="transmembrane region" description="Helical" evidence="9">
    <location>
        <begin position="324"/>
        <end position="348"/>
    </location>
</feature>
<feature type="compositionally biased region" description="Polar residues" evidence="8">
    <location>
        <begin position="219"/>
        <end position="235"/>
    </location>
</feature>
<sequence length="516" mass="54878">MGLSRQARIITLLVIDTAFFFLELIVGYAVGSLALVADSFHMLNDVLSLIVALYTIKLATSPSSAENSYGWQRAEILGALINGVFLIALCSTIALEAIGRIVSPPEITNPRLIVLVGSLGLLSNIVGLILFHEHGHSHGGHSHGPVALPVQPDEPLDQSSDAVVVRRKRADSIDSLYQHPAETRAQIIETAHNLSQSVDETSFLSKSPRDHTGRHPSISRRNYGSVSRTRQSVSKNVKVPNPGSNETIPPPSTSTEGSSSAGTSTAVDETAVNTPTNDVVKAHDHDHDHADSADAAERGGNHAGHNHGAAGGHGSHGSMNMHGVFLHVLGDALGNVGVIAAGLVIWFFEGRWTLYFDPGVSLLITVIIFNSALPLVKSASAILMQGVPTHVSLEDVRSAIKSVPGVVSVHELHVWQLSETTVVASVHVLILRGSDYMQVANEIRHVLHSHGIHSVTIQPEFSDAAGESDDDADAGERSCLIRCPPEQCVADTCCPPVAEERETASNSSNHSGEHAH</sequence>
<dbReference type="Gene3D" id="1.20.1510.10">
    <property type="entry name" value="Cation efflux protein transmembrane domain"/>
    <property type="match status" value="2"/>
</dbReference>
<reference evidence="12" key="1">
    <citation type="submission" date="2023-10" db="EMBL/GenBank/DDBJ databases">
        <authorList>
            <person name="Noh H."/>
        </authorList>
    </citation>
    <scope>NUCLEOTIDE SEQUENCE</scope>
    <source>
        <strain evidence="12">DUCC4014</strain>
    </source>
</reference>
<accession>A0AAF1BQG9</accession>
<evidence type="ECO:0000313" key="12">
    <source>
        <dbReference type="EMBL" id="WOO84809.1"/>
    </source>
</evidence>
<feature type="compositionally biased region" description="Basic and acidic residues" evidence="8">
    <location>
        <begin position="280"/>
        <end position="300"/>
    </location>
</feature>
<dbReference type="PANTHER" id="PTHR45820:SF4">
    <property type="entry name" value="ZINC TRANSPORTER 63C, ISOFORM F"/>
    <property type="match status" value="1"/>
</dbReference>
<dbReference type="FunFam" id="1.20.1510.10:FF:000024">
    <property type="entry name" value="Solute carrier family 30 (Zinc transporter), member 1"/>
    <property type="match status" value="1"/>
</dbReference>
<evidence type="ECO:0000259" key="11">
    <source>
        <dbReference type="Pfam" id="PF16916"/>
    </source>
</evidence>
<evidence type="ECO:0000259" key="10">
    <source>
        <dbReference type="Pfam" id="PF01545"/>
    </source>
</evidence>
<dbReference type="GeneID" id="87811486"/>
<name>A0AAF1BQG9_9TREE</name>
<dbReference type="InterPro" id="IPR027470">
    <property type="entry name" value="Cation_efflux_CTD"/>
</dbReference>
<dbReference type="EMBL" id="CP086719">
    <property type="protein sequence ID" value="WOO84809.1"/>
    <property type="molecule type" value="Genomic_DNA"/>
</dbReference>
<evidence type="ECO:0000256" key="1">
    <source>
        <dbReference type="ARBA" id="ARBA00004141"/>
    </source>
</evidence>
<dbReference type="Pfam" id="PF01545">
    <property type="entry name" value="Cation_efflux"/>
    <property type="match status" value="2"/>
</dbReference>
<feature type="domain" description="Cation efflux protein cytoplasmic" evidence="11">
    <location>
        <begin position="389"/>
        <end position="460"/>
    </location>
</feature>
<feature type="transmembrane region" description="Helical" evidence="9">
    <location>
        <begin position="76"/>
        <end position="99"/>
    </location>
</feature>
<dbReference type="SUPFAM" id="SSF161111">
    <property type="entry name" value="Cation efflux protein transmembrane domain-like"/>
    <property type="match status" value="1"/>
</dbReference>
<feature type="transmembrane region" description="Helical" evidence="9">
    <location>
        <begin position="111"/>
        <end position="131"/>
    </location>
</feature>